<accession>A0ABX0UMA8</accession>
<evidence type="ECO:0000259" key="1">
    <source>
        <dbReference type="PROSITE" id="PS51340"/>
    </source>
</evidence>
<dbReference type="Pfam" id="PF03476">
    <property type="entry name" value="MOSC_N"/>
    <property type="match status" value="1"/>
</dbReference>
<proteinExistence type="predicted"/>
<protein>
    <recommendedName>
        <fullName evidence="1">MOSC domain-containing protein</fullName>
    </recommendedName>
</protein>
<dbReference type="InterPro" id="IPR005302">
    <property type="entry name" value="MoCF_Sase_C"/>
</dbReference>
<organism evidence="2 3">
    <name type="scientific">Dyadobacter arcticus</name>
    <dbReference type="NCBI Taxonomy" id="1078754"/>
    <lineage>
        <taxon>Bacteria</taxon>
        <taxon>Pseudomonadati</taxon>
        <taxon>Bacteroidota</taxon>
        <taxon>Cytophagia</taxon>
        <taxon>Cytophagales</taxon>
        <taxon>Spirosomataceae</taxon>
        <taxon>Dyadobacter</taxon>
    </lineage>
</organism>
<dbReference type="InterPro" id="IPR005303">
    <property type="entry name" value="MOCOS_middle"/>
</dbReference>
<dbReference type="PANTHER" id="PTHR14237">
    <property type="entry name" value="MOLYBDOPTERIN COFACTOR SULFURASE MOSC"/>
    <property type="match status" value="1"/>
</dbReference>
<evidence type="ECO:0000313" key="2">
    <source>
        <dbReference type="EMBL" id="NIJ52810.1"/>
    </source>
</evidence>
<dbReference type="PROSITE" id="PS51340">
    <property type="entry name" value="MOSC"/>
    <property type="match status" value="1"/>
</dbReference>
<evidence type="ECO:0000313" key="3">
    <source>
        <dbReference type="Proteomes" id="UP001179181"/>
    </source>
</evidence>
<sequence>MKLSEIWIYPVKSLGGIRLLAAQVEDCGLQYDRRWMVVDENGKFLTQRVHANMALLDVSLDPNGLILSNRLDTEQQVLVPFDRVSDEAVEVRIWDDVVTAFTVCNVADQWLTNQLGKKVRIVAMTDETKRKRNPDYTSHGELVSFADDFPYLLISQASLDDLNGKLDSPVEMKRFRPNFVVSGTLPFAEDAWKYIKIGNAGFEAANACERCIMVNIDPKTGMKSPEPLKALFGYRWIDKKIFFGRNMVCVESGIVCEGDEIVLV</sequence>
<gene>
    <name evidence="2" type="ORF">FHS68_001980</name>
</gene>
<dbReference type="Pfam" id="PF03473">
    <property type="entry name" value="MOSC"/>
    <property type="match status" value="1"/>
</dbReference>
<comment type="caution">
    <text evidence="2">The sequence shown here is derived from an EMBL/GenBank/DDBJ whole genome shotgun (WGS) entry which is preliminary data.</text>
</comment>
<dbReference type="PANTHER" id="PTHR14237:SF19">
    <property type="entry name" value="MITOCHONDRIAL AMIDOXIME REDUCING COMPONENT 1"/>
    <property type="match status" value="1"/>
</dbReference>
<keyword evidence="3" id="KW-1185">Reference proteome</keyword>
<dbReference type="SUPFAM" id="SSF50800">
    <property type="entry name" value="PK beta-barrel domain-like"/>
    <property type="match status" value="1"/>
</dbReference>
<dbReference type="SUPFAM" id="SSF141673">
    <property type="entry name" value="MOSC N-terminal domain-like"/>
    <property type="match status" value="1"/>
</dbReference>
<reference evidence="2 3" key="1">
    <citation type="submission" date="2020-03" db="EMBL/GenBank/DDBJ databases">
        <title>Genomic Encyclopedia of Type Strains, Phase IV (KMG-IV): sequencing the most valuable type-strain genomes for metagenomic binning, comparative biology and taxonomic classification.</title>
        <authorList>
            <person name="Goeker M."/>
        </authorList>
    </citation>
    <scope>NUCLEOTIDE SEQUENCE [LARGE SCALE GENOMIC DNA]</scope>
    <source>
        <strain evidence="2 3">DSM 102865</strain>
    </source>
</reference>
<feature type="domain" description="MOSC" evidence="1">
    <location>
        <begin position="119"/>
        <end position="264"/>
    </location>
</feature>
<name>A0ABX0UMA8_9BACT</name>
<dbReference type="EMBL" id="JAASQJ010000002">
    <property type="protein sequence ID" value="NIJ52810.1"/>
    <property type="molecule type" value="Genomic_DNA"/>
</dbReference>
<dbReference type="Proteomes" id="UP001179181">
    <property type="component" value="Unassembled WGS sequence"/>
</dbReference>
<dbReference type="RefSeq" id="WP_167269498.1">
    <property type="nucleotide sequence ID" value="NZ_JAASQJ010000002.1"/>
</dbReference>
<dbReference type="InterPro" id="IPR011037">
    <property type="entry name" value="Pyrv_Knase-like_insert_dom_sf"/>
</dbReference>